<dbReference type="InterPro" id="IPR024623">
    <property type="entry name" value="YtxH"/>
</dbReference>
<dbReference type="PANTHER" id="PTHR35792:SF3">
    <property type="entry name" value="IG HYPOTHETICAL 17707"/>
    <property type="match status" value="1"/>
</dbReference>
<dbReference type="PANTHER" id="PTHR35792">
    <property type="entry name" value="GENERAL STRESS PROTEIN"/>
    <property type="match status" value="1"/>
</dbReference>
<dbReference type="Proteomes" id="UP001223586">
    <property type="component" value="Unassembled WGS sequence"/>
</dbReference>
<keyword evidence="2" id="KW-1185">Reference proteome</keyword>
<dbReference type="RefSeq" id="WP_307226535.1">
    <property type="nucleotide sequence ID" value="NZ_JAUSTT010000002.1"/>
</dbReference>
<reference evidence="1 2" key="1">
    <citation type="submission" date="2023-07" db="EMBL/GenBank/DDBJ databases">
        <title>Genomic Encyclopedia of Type Strains, Phase IV (KMG-IV): sequencing the most valuable type-strain genomes for metagenomic binning, comparative biology and taxonomic classification.</title>
        <authorList>
            <person name="Goeker M."/>
        </authorList>
    </citation>
    <scope>NUCLEOTIDE SEQUENCE [LARGE SCALE GENOMIC DNA]</scope>
    <source>
        <strain evidence="1 2">DSM 23837</strain>
    </source>
</reference>
<gene>
    <name evidence="1" type="ORF">J2S08_000620</name>
</gene>
<proteinExistence type="predicted"/>
<dbReference type="InterPro" id="IPR052928">
    <property type="entry name" value="Desiccation-related_membrane"/>
</dbReference>
<sequence>MNKKSFSLGILIGGALGAAAALLYSPSSGKELRLQIKETTNEWTKIMIDLKNNANDLKDSVSKLTKEGKDIIKEISHDVKTAVNDWQKQTEPNKERLQEEVIKIQKTLEELEQKLQKNG</sequence>
<dbReference type="EMBL" id="JAUSTT010000002">
    <property type="protein sequence ID" value="MDQ0174787.1"/>
    <property type="molecule type" value="Genomic_DNA"/>
</dbReference>
<protein>
    <submittedName>
        <fullName evidence="1">Gas vesicle protein</fullName>
    </submittedName>
</protein>
<comment type="caution">
    <text evidence="1">The sequence shown here is derived from an EMBL/GenBank/DDBJ whole genome shotgun (WGS) entry which is preliminary data.</text>
</comment>
<name>A0ABT9WNB8_9BACI</name>
<organism evidence="1 2">
    <name type="scientific">Bacillus chungangensis</name>
    <dbReference type="NCBI Taxonomy" id="587633"/>
    <lineage>
        <taxon>Bacteria</taxon>
        <taxon>Bacillati</taxon>
        <taxon>Bacillota</taxon>
        <taxon>Bacilli</taxon>
        <taxon>Bacillales</taxon>
        <taxon>Bacillaceae</taxon>
        <taxon>Bacillus</taxon>
    </lineage>
</organism>
<evidence type="ECO:0000313" key="1">
    <source>
        <dbReference type="EMBL" id="MDQ0174787.1"/>
    </source>
</evidence>
<dbReference type="Pfam" id="PF12732">
    <property type="entry name" value="YtxH"/>
    <property type="match status" value="1"/>
</dbReference>
<evidence type="ECO:0000313" key="2">
    <source>
        <dbReference type="Proteomes" id="UP001223586"/>
    </source>
</evidence>
<accession>A0ABT9WNB8</accession>